<proteinExistence type="predicted"/>
<dbReference type="Gene3D" id="3.40.50.1460">
    <property type="match status" value="1"/>
</dbReference>
<dbReference type="OrthoDB" id="7052039at2"/>
<accession>A0A5R8KI87</accession>
<dbReference type="GO" id="GO:0004197">
    <property type="term" value="F:cysteine-type endopeptidase activity"/>
    <property type="evidence" value="ECO:0007669"/>
    <property type="project" value="InterPro"/>
</dbReference>
<organism evidence="2 3">
    <name type="scientific">Phragmitibacter flavus</name>
    <dbReference type="NCBI Taxonomy" id="2576071"/>
    <lineage>
        <taxon>Bacteria</taxon>
        <taxon>Pseudomonadati</taxon>
        <taxon>Verrucomicrobiota</taxon>
        <taxon>Verrucomicrobiia</taxon>
        <taxon>Verrucomicrobiales</taxon>
        <taxon>Verrucomicrobiaceae</taxon>
        <taxon>Phragmitibacter</taxon>
    </lineage>
</organism>
<dbReference type="GO" id="GO:0006508">
    <property type="term" value="P:proteolysis"/>
    <property type="evidence" value="ECO:0007669"/>
    <property type="project" value="InterPro"/>
</dbReference>
<evidence type="ECO:0000259" key="1">
    <source>
        <dbReference type="Pfam" id="PF00656"/>
    </source>
</evidence>
<reference evidence="2 3" key="1">
    <citation type="submission" date="2019-05" db="EMBL/GenBank/DDBJ databases">
        <title>Verrucobacter flavum gen. nov., sp. nov. a new member of the family Verrucomicrobiaceae.</title>
        <authorList>
            <person name="Szuroczki S."/>
            <person name="Abbaszade G."/>
            <person name="Szabo A."/>
            <person name="Felfoldi T."/>
            <person name="Schumann P."/>
            <person name="Boka K."/>
            <person name="Keki Z."/>
            <person name="Toumi M."/>
            <person name="Toth E."/>
        </authorList>
    </citation>
    <scope>NUCLEOTIDE SEQUENCE [LARGE SCALE GENOMIC DNA]</scope>
    <source>
        <strain evidence="2 3">MG-N-17</strain>
    </source>
</reference>
<feature type="domain" description="Peptidase C14 caspase" evidence="1">
    <location>
        <begin position="113"/>
        <end position="286"/>
    </location>
</feature>
<keyword evidence="3" id="KW-1185">Reference proteome</keyword>
<dbReference type="Proteomes" id="UP000306196">
    <property type="component" value="Unassembled WGS sequence"/>
</dbReference>
<dbReference type="AlphaFoldDB" id="A0A5R8KI87"/>
<dbReference type="EMBL" id="VAUV01000004">
    <property type="protein sequence ID" value="TLD71695.1"/>
    <property type="molecule type" value="Genomic_DNA"/>
</dbReference>
<dbReference type="RefSeq" id="WP_138085289.1">
    <property type="nucleotide sequence ID" value="NZ_VAUV01000004.1"/>
</dbReference>
<sequence>MSDPALIYTDISQPADKAGTHVLIIGVGDYLFGKGKAEVTSVGDDLQQLSSPPISARAMADWFIKHYRNTAKPLASVAMLLSESPDADYQVPGQSDSGQSDSAPPGLVRVPRANLANVVEATKAWVEQLKSNRDHMAVFYFCGHGFSAGDHASLLLEDFGKTGGELEAAIDLTKLCAVMKNSPAIQQVFLLDCCRSDVDRKYEGNVPIGSGMVSILKFERGHSSAPQQFVLFPTIDGAEAFGVKNKVSVFSKSILDALSFAAADAKTGPWKTTTGNLLTEVTRLVNLRLPPQFLDRGKPNALDASSFEFNEIDIPIVTRSFVTLSDLGAWKAAELQCAHGKGTEPTQSQRGSDSGVENCCKFDLSSDTWLFSGTLPPDQSLTISPQTRYLTPPVAYVTLKVQ</sequence>
<name>A0A5R8KI87_9BACT</name>
<dbReference type="Pfam" id="PF00656">
    <property type="entry name" value="Peptidase_C14"/>
    <property type="match status" value="1"/>
</dbReference>
<dbReference type="InterPro" id="IPR011600">
    <property type="entry name" value="Pept_C14_caspase"/>
</dbReference>
<comment type="caution">
    <text evidence="2">The sequence shown here is derived from an EMBL/GenBank/DDBJ whole genome shotgun (WGS) entry which is preliminary data.</text>
</comment>
<evidence type="ECO:0000313" key="2">
    <source>
        <dbReference type="EMBL" id="TLD71695.1"/>
    </source>
</evidence>
<protein>
    <submittedName>
        <fullName evidence="2">Caspase family protein</fullName>
    </submittedName>
</protein>
<evidence type="ECO:0000313" key="3">
    <source>
        <dbReference type="Proteomes" id="UP000306196"/>
    </source>
</evidence>
<gene>
    <name evidence="2" type="ORF">FEM03_06030</name>
</gene>